<dbReference type="EMBL" id="JBHSGG010000026">
    <property type="protein sequence ID" value="MFC4728443.1"/>
    <property type="molecule type" value="Genomic_DNA"/>
</dbReference>
<feature type="region of interest" description="Disordered" evidence="1">
    <location>
        <begin position="26"/>
        <end position="48"/>
    </location>
</feature>
<dbReference type="Proteomes" id="UP001595892">
    <property type="component" value="Unassembled WGS sequence"/>
</dbReference>
<feature type="chain" id="PRO_5045810016" evidence="2">
    <location>
        <begin position="25"/>
        <end position="286"/>
    </location>
</feature>
<accession>A0ABV9NNP5</accession>
<dbReference type="PANTHER" id="PTHR38477:SF1">
    <property type="entry name" value="MUREIN L,D-TRANSPEPTIDASE CATALYTIC DOMAIN FAMILY PROTEIN"/>
    <property type="match status" value="1"/>
</dbReference>
<comment type="caution">
    <text evidence="3">The sequence shown here is derived from an EMBL/GenBank/DDBJ whole genome shotgun (WGS) entry which is preliminary data.</text>
</comment>
<feature type="compositionally biased region" description="Low complexity" evidence="1">
    <location>
        <begin position="26"/>
        <end position="43"/>
    </location>
</feature>
<sequence length="286" mass="30142">MSILSRSAAALAVAASLCVAASHAGAPPSSSRADAAPLPAATPERPIPEPVLPEMVELHPEEVLLDALAPLAPDLDRNVLGMALGARECAVAAGDAEEVSRLAVIDFSLPSTEKRLWVFDIEARALLFAEHVAHGQGTGGNMATRFSNREGSHQSSLGLFAMAETYHGGNGYSLRMDGLEPGINDAARRRAIVMHGAPYVNPEAAPAMGRLGRSFGCPAVRSAVARQVIDSLKDGQMLFAYYPEDDWLAASPFLNCRHRTSGLAARAKAAVLQARAETAARTTAQR</sequence>
<feature type="signal peptide" evidence="2">
    <location>
        <begin position="1"/>
        <end position="24"/>
    </location>
</feature>
<dbReference type="RefSeq" id="WP_377004474.1">
    <property type="nucleotide sequence ID" value="NZ_JBHSGG010000026.1"/>
</dbReference>
<keyword evidence="4" id="KW-1185">Reference proteome</keyword>
<proteinExistence type="predicted"/>
<protein>
    <submittedName>
        <fullName evidence="3">Murein L,D-transpeptidase catalytic domain family protein</fullName>
    </submittedName>
</protein>
<keyword evidence="2" id="KW-0732">Signal</keyword>
<evidence type="ECO:0000256" key="2">
    <source>
        <dbReference type="SAM" id="SignalP"/>
    </source>
</evidence>
<dbReference type="PANTHER" id="PTHR38477">
    <property type="entry name" value="HYPOTHETICAL EXPORTED PROTEIN"/>
    <property type="match status" value="1"/>
</dbReference>
<name>A0ABV9NNP5_9GAMM</name>
<gene>
    <name evidence="3" type="ORF">ACFO3Q_09695</name>
</gene>
<evidence type="ECO:0000256" key="1">
    <source>
        <dbReference type="SAM" id="MobiDB-lite"/>
    </source>
</evidence>
<dbReference type="InterPro" id="IPR032676">
    <property type="entry name" value="YkuD_2"/>
</dbReference>
<evidence type="ECO:0000313" key="3">
    <source>
        <dbReference type="EMBL" id="MFC4728443.1"/>
    </source>
</evidence>
<reference evidence="4" key="1">
    <citation type="journal article" date="2019" name="Int. J. Syst. Evol. Microbiol.">
        <title>The Global Catalogue of Microorganisms (GCM) 10K type strain sequencing project: providing services to taxonomists for standard genome sequencing and annotation.</title>
        <authorList>
            <consortium name="The Broad Institute Genomics Platform"/>
            <consortium name="The Broad Institute Genome Sequencing Center for Infectious Disease"/>
            <person name="Wu L."/>
            <person name="Ma J."/>
        </authorList>
    </citation>
    <scope>NUCLEOTIDE SEQUENCE [LARGE SCALE GENOMIC DNA]</scope>
    <source>
        <strain evidence="4">CGMCC 1.13574</strain>
    </source>
</reference>
<dbReference type="Pfam" id="PF13645">
    <property type="entry name" value="YkuD_2"/>
    <property type="match status" value="1"/>
</dbReference>
<evidence type="ECO:0000313" key="4">
    <source>
        <dbReference type="Proteomes" id="UP001595892"/>
    </source>
</evidence>
<organism evidence="3 4">
    <name type="scientific">Coralloluteibacterium thermophilum</name>
    <dbReference type="NCBI Taxonomy" id="2707049"/>
    <lineage>
        <taxon>Bacteria</taxon>
        <taxon>Pseudomonadati</taxon>
        <taxon>Pseudomonadota</taxon>
        <taxon>Gammaproteobacteria</taxon>
        <taxon>Lysobacterales</taxon>
        <taxon>Lysobacteraceae</taxon>
        <taxon>Coralloluteibacterium</taxon>
    </lineage>
</organism>